<keyword evidence="3" id="KW-1185">Reference proteome</keyword>
<dbReference type="EMBL" id="BQNB010019876">
    <property type="protein sequence ID" value="GJT89945.1"/>
    <property type="molecule type" value="Genomic_DNA"/>
</dbReference>
<feature type="compositionally biased region" description="Polar residues" evidence="1">
    <location>
        <begin position="1"/>
        <end position="13"/>
    </location>
</feature>
<reference evidence="2" key="2">
    <citation type="submission" date="2022-01" db="EMBL/GenBank/DDBJ databases">
        <authorList>
            <person name="Yamashiro T."/>
            <person name="Shiraishi A."/>
            <person name="Satake H."/>
            <person name="Nakayama K."/>
        </authorList>
    </citation>
    <scope>NUCLEOTIDE SEQUENCE</scope>
</reference>
<evidence type="ECO:0000313" key="3">
    <source>
        <dbReference type="Proteomes" id="UP001151760"/>
    </source>
</evidence>
<protein>
    <submittedName>
        <fullName evidence="2">Uncharacterized protein</fullName>
    </submittedName>
</protein>
<feature type="compositionally biased region" description="Pro residues" evidence="1">
    <location>
        <begin position="40"/>
        <end position="50"/>
    </location>
</feature>
<accession>A0ABQ5HQI2</accession>
<reference evidence="2" key="1">
    <citation type="journal article" date="2022" name="Int. J. Mol. Sci.">
        <title>Draft Genome of Tanacetum Coccineum: Genomic Comparison of Closely Related Tanacetum-Family Plants.</title>
        <authorList>
            <person name="Yamashiro T."/>
            <person name="Shiraishi A."/>
            <person name="Nakayama K."/>
            <person name="Satake H."/>
        </authorList>
    </citation>
    <scope>NUCLEOTIDE SEQUENCE</scope>
</reference>
<dbReference type="Proteomes" id="UP001151760">
    <property type="component" value="Unassembled WGS sequence"/>
</dbReference>
<sequence>MSSSTVTYTSIPSDSDLPQWGFHLMDPDEFEAPQSLEQAPPSPDYMPGPEYPEYVASSDDEIPVEDQPLHVDALPTALSLGYVDDSDPLEEDPDEDQKEDPKEYLATEETESFEIDESATTPQPPQTMVQVSMTHFHRAHIYVRPHTPPSASTEALIAETDIPEVEMPPRKKACFTAPTYRFIDTLDASIRASEGRVMIAVGEVNERVTNLATTQRQDAHELYAWSCSEDKSTILEALIGTQEARTTSLEAQVGTLWTQHDRLEWQR</sequence>
<organism evidence="2 3">
    <name type="scientific">Tanacetum coccineum</name>
    <dbReference type="NCBI Taxonomy" id="301880"/>
    <lineage>
        <taxon>Eukaryota</taxon>
        <taxon>Viridiplantae</taxon>
        <taxon>Streptophyta</taxon>
        <taxon>Embryophyta</taxon>
        <taxon>Tracheophyta</taxon>
        <taxon>Spermatophyta</taxon>
        <taxon>Magnoliopsida</taxon>
        <taxon>eudicotyledons</taxon>
        <taxon>Gunneridae</taxon>
        <taxon>Pentapetalae</taxon>
        <taxon>asterids</taxon>
        <taxon>campanulids</taxon>
        <taxon>Asterales</taxon>
        <taxon>Asteraceae</taxon>
        <taxon>Asteroideae</taxon>
        <taxon>Anthemideae</taxon>
        <taxon>Anthemidinae</taxon>
        <taxon>Tanacetum</taxon>
    </lineage>
</organism>
<evidence type="ECO:0000256" key="1">
    <source>
        <dbReference type="SAM" id="MobiDB-lite"/>
    </source>
</evidence>
<comment type="caution">
    <text evidence="2">The sequence shown here is derived from an EMBL/GenBank/DDBJ whole genome shotgun (WGS) entry which is preliminary data.</text>
</comment>
<proteinExistence type="predicted"/>
<evidence type="ECO:0000313" key="2">
    <source>
        <dbReference type="EMBL" id="GJT89945.1"/>
    </source>
</evidence>
<gene>
    <name evidence="2" type="ORF">Tco_1078790</name>
</gene>
<feature type="region of interest" description="Disordered" evidence="1">
    <location>
        <begin position="1"/>
        <end position="125"/>
    </location>
</feature>
<feature type="compositionally biased region" description="Acidic residues" evidence="1">
    <location>
        <begin position="106"/>
        <end position="117"/>
    </location>
</feature>
<feature type="compositionally biased region" description="Acidic residues" evidence="1">
    <location>
        <begin position="84"/>
        <end position="98"/>
    </location>
</feature>
<name>A0ABQ5HQI2_9ASTR</name>